<dbReference type="EMBL" id="WJXB01000002">
    <property type="protein sequence ID" value="MRN53136.1"/>
    <property type="molecule type" value="Genomic_DNA"/>
</dbReference>
<feature type="chain" id="PRO_5031168591" description="DUF4878 domain-containing protein" evidence="1">
    <location>
        <begin position="24"/>
        <end position="201"/>
    </location>
</feature>
<protein>
    <recommendedName>
        <fullName evidence="4">DUF4878 domain-containing protein</fullName>
    </recommendedName>
</protein>
<keyword evidence="1" id="KW-0732">Signal</keyword>
<proteinExistence type="predicted"/>
<evidence type="ECO:0000313" key="3">
    <source>
        <dbReference type="Proteomes" id="UP000463051"/>
    </source>
</evidence>
<evidence type="ECO:0000313" key="2">
    <source>
        <dbReference type="EMBL" id="MRN53136.1"/>
    </source>
</evidence>
<dbReference type="AlphaFoldDB" id="A0A7X2L295"/>
<name>A0A7X2L295_9BACL</name>
<dbReference type="PROSITE" id="PS51257">
    <property type="entry name" value="PROKAR_LIPOPROTEIN"/>
    <property type="match status" value="1"/>
</dbReference>
<dbReference type="RefSeq" id="WP_154118100.1">
    <property type="nucleotide sequence ID" value="NZ_WJXB01000002.1"/>
</dbReference>
<accession>A0A7X2L295</accession>
<reference evidence="2 3" key="1">
    <citation type="submission" date="2019-11" db="EMBL/GenBank/DDBJ databases">
        <title>Paenibacillus monticola sp. nov., a novel PGPR strain isolated from mountain sample in China.</title>
        <authorList>
            <person name="Zhao Q."/>
            <person name="Li H.-P."/>
            <person name="Zhang J.-L."/>
        </authorList>
    </citation>
    <scope>NUCLEOTIDE SEQUENCE [LARGE SCALE GENOMIC DNA]</scope>
    <source>
        <strain evidence="2 3">LC-T2</strain>
    </source>
</reference>
<evidence type="ECO:0000256" key="1">
    <source>
        <dbReference type="SAM" id="SignalP"/>
    </source>
</evidence>
<evidence type="ECO:0008006" key="4">
    <source>
        <dbReference type="Google" id="ProtNLM"/>
    </source>
</evidence>
<dbReference type="Proteomes" id="UP000463051">
    <property type="component" value="Unassembled WGS sequence"/>
</dbReference>
<gene>
    <name evidence="2" type="ORF">GJB61_09030</name>
</gene>
<keyword evidence="3" id="KW-1185">Reference proteome</keyword>
<organism evidence="2 3">
    <name type="scientific">Paenibacillus monticola</name>
    <dbReference type="NCBI Taxonomy" id="2666075"/>
    <lineage>
        <taxon>Bacteria</taxon>
        <taxon>Bacillati</taxon>
        <taxon>Bacillota</taxon>
        <taxon>Bacilli</taxon>
        <taxon>Bacillales</taxon>
        <taxon>Paenibacillaceae</taxon>
        <taxon>Paenibacillus</taxon>
    </lineage>
</organism>
<sequence length="201" mass="22639">MNKSILLSLVTIASFSLLTGCFADNTDTVEVTPIAVVTAQPTVTEEAVVANNAAEPKKPFSYLEQLPEERLKEYELFVSDKEIRHLQTFSPEEMLLVYLQAAAMGDVDVIYPITYDDGSLPDADIFRTKYYAEVMNKELETALSYRYYDSIKVQEDTVKENELGVVITASIGSFTSSIIYGLKKEDNIWKVDIYPLFESDN</sequence>
<feature type="signal peptide" evidence="1">
    <location>
        <begin position="1"/>
        <end position="23"/>
    </location>
</feature>
<comment type="caution">
    <text evidence="2">The sequence shown here is derived from an EMBL/GenBank/DDBJ whole genome shotgun (WGS) entry which is preliminary data.</text>
</comment>